<dbReference type="InterPro" id="IPR012902">
    <property type="entry name" value="N_methyl_site"/>
</dbReference>
<proteinExistence type="predicted"/>
<evidence type="ECO:0000313" key="3">
    <source>
        <dbReference type="Proteomes" id="UP000275281"/>
    </source>
</evidence>
<organism evidence="2 3">
    <name type="scientific">Alteromonas sediminis</name>
    <dbReference type="NCBI Taxonomy" id="2259342"/>
    <lineage>
        <taxon>Bacteria</taxon>
        <taxon>Pseudomonadati</taxon>
        <taxon>Pseudomonadota</taxon>
        <taxon>Gammaproteobacteria</taxon>
        <taxon>Alteromonadales</taxon>
        <taxon>Alteromonadaceae</taxon>
        <taxon>Alteromonas/Salinimonas group</taxon>
        <taxon>Alteromonas</taxon>
    </lineage>
</organism>
<keyword evidence="1" id="KW-0812">Transmembrane</keyword>
<dbReference type="OrthoDB" id="5874092at2"/>
<dbReference type="AlphaFoldDB" id="A0A3N5YKA6"/>
<dbReference type="Gene3D" id="3.30.700.10">
    <property type="entry name" value="Glycoprotein, Type 4 Pilin"/>
    <property type="match status" value="1"/>
</dbReference>
<sequence length="166" mass="17911">MKIKGFTLIELVIVIVLIGVLAVVAAPKFISLSKDARVAALTALKGEMQGTIDLVKIKARLNGLRPAAENPGGSSQTEFLVDFGYGASEVDWRNLCPEARAELSDSLVMADYLNLSEEFLTRETNRYALIGLELPASGTPTDEGCYILYDSFGFPDCTLTLVTADC</sequence>
<feature type="transmembrane region" description="Helical" evidence="1">
    <location>
        <begin position="6"/>
        <end position="27"/>
    </location>
</feature>
<keyword evidence="1" id="KW-1133">Transmembrane helix</keyword>
<protein>
    <submittedName>
        <fullName evidence="2">Prepilin-type N-terminal cleavage/methylation domain-containing protein</fullName>
    </submittedName>
</protein>
<dbReference type="SUPFAM" id="SSF54523">
    <property type="entry name" value="Pili subunits"/>
    <property type="match status" value="1"/>
</dbReference>
<name>A0A3N5YKA6_9ALTE</name>
<evidence type="ECO:0000313" key="2">
    <source>
        <dbReference type="EMBL" id="RPJ65281.1"/>
    </source>
</evidence>
<gene>
    <name evidence="2" type="ORF">DRW07_15350</name>
</gene>
<dbReference type="PROSITE" id="PS00409">
    <property type="entry name" value="PROKAR_NTER_METHYL"/>
    <property type="match status" value="1"/>
</dbReference>
<reference evidence="2 3" key="1">
    <citation type="submission" date="2018-11" db="EMBL/GenBank/DDBJ databases">
        <authorList>
            <person name="Ye M.-Q."/>
            <person name="Du Z.-J."/>
        </authorList>
    </citation>
    <scope>NUCLEOTIDE SEQUENCE [LARGE SCALE GENOMIC DNA]</scope>
    <source>
        <strain evidence="2 3">U0105</strain>
    </source>
</reference>
<keyword evidence="1" id="KW-0472">Membrane</keyword>
<dbReference type="Proteomes" id="UP000275281">
    <property type="component" value="Unassembled WGS sequence"/>
</dbReference>
<dbReference type="RefSeq" id="WP_124028828.1">
    <property type="nucleotide sequence ID" value="NZ_JBHRSN010000014.1"/>
</dbReference>
<comment type="caution">
    <text evidence="2">The sequence shown here is derived from an EMBL/GenBank/DDBJ whole genome shotgun (WGS) entry which is preliminary data.</text>
</comment>
<dbReference type="InterPro" id="IPR045584">
    <property type="entry name" value="Pilin-like"/>
</dbReference>
<dbReference type="Pfam" id="PF07963">
    <property type="entry name" value="N_methyl"/>
    <property type="match status" value="1"/>
</dbReference>
<keyword evidence="3" id="KW-1185">Reference proteome</keyword>
<dbReference type="EMBL" id="RPOK01000005">
    <property type="protein sequence ID" value="RPJ65281.1"/>
    <property type="molecule type" value="Genomic_DNA"/>
</dbReference>
<accession>A0A3N5YKA6</accession>
<evidence type="ECO:0000256" key="1">
    <source>
        <dbReference type="SAM" id="Phobius"/>
    </source>
</evidence>
<dbReference type="NCBIfam" id="TIGR02532">
    <property type="entry name" value="IV_pilin_GFxxxE"/>
    <property type="match status" value="1"/>
</dbReference>